<keyword evidence="8" id="KW-0943">RNA-mediated gene silencing</keyword>
<dbReference type="GO" id="GO:0045944">
    <property type="term" value="P:positive regulation of transcription by RNA polymerase II"/>
    <property type="evidence" value="ECO:0007669"/>
    <property type="project" value="Ensembl"/>
</dbReference>
<dbReference type="Proteomes" id="UP000694387">
    <property type="component" value="Chromosome 12"/>
</dbReference>
<evidence type="ECO:0000313" key="13">
    <source>
        <dbReference type="Ensembl" id="ENSEASP00005054553.1"/>
    </source>
</evidence>
<dbReference type="SMART" id="SM00949">
    <property type="entry name" value="PAZ"/>
    <property type="match status" value="1"/>
</dbReference>
<evidence type="ECO:0000256" key="10">
    <source>
        <dbReference type="ARBA" id="ARBA00070769"/>
    </source>
</evidence>
<dbReference type="GO" id="GO:0035198">
    <property type="term" value="F:miRNA binding"/>
    <property type="evidence" value="ECO:0007669"/>
    <property type="project" value="Ensembl"/>
</dbReference>
<organism evidence="13 14">
    <name type="scientific">Equus asinus</name>
    <name type="common">Donkey</name>
    <name type="synonym">Equus africanus asinus</name>
    <dbReference type="NCBI Taxonomy" id="9793"/>
    <lineage>
        <taxon>Eukaryota</taxon>
        <taxon>Metazoa</taxon>
        <taxon>Chordata</taxon>
        <taxon>Craniata</taxon>
        <taxon>Vertebrata</taxon>
        <taxon>Euteleostomi</taxon>
        <taxon>Mammalia</taxon>
        <taxon>Eutheria</taxon>
        <taxon>Laurasiatheria</taxon>
        <taxon>Perissodactyla</taxon>
        <taxon>Equidae</taxon>
        <taxon>Equus</taxon>
    </lineage>
</organism>
<dbReference type="CDD" id="cd04657">
    <property type="entry name" value="Piwi_ago-like"/>
    <property type="match status" value="1"/>
</dbReference>
<evidence type="ECO:0000256" key="9">
    <source>
        <dbReference type="ARBA" id="ARBA00023274"/>
    </source>
</evidence>
<dbReference type="PANTHER" id="PTHR22891">
    <property type="entry name" value="EUKARYOTIC TRANSLATION INITIATION FACTOR 2C"/>
    <property type="match status" value="1"/>
</dbReference>
<dbReference type="GO" id="GO:0043489">
    <property type="term" value="P:RNA stabilization"/>
    <property type="evidence" value="ECO:0007669"/>
    <property type="project" value="Ensembl"/>
</dbReference>
<dbReference type="GO" id="GO:1900153">
    <property type="term" value="P:positive regulation of nuclear-transcribed mRNA catabolic process, deadenylation-dependent decay"/>
    <property type="evidence" value="ECO:0007669"/>
    <property type="project" value="Ensembl"/>
</dbReference>
<evidence type="ECO:0000256" key="3">
    <source>
        <dbReference type="ARBA" id="ARBA00022490"/>
    </source>
</evidence>
<reference evidence="13" key="2">
    <citation type="submission" date="2025-08" db="UniProtKB">
        <authorList>
            <consortium name="Ensembl"/>
        </authorList>
    </citation>
    <scope>IDENTIFICATION</scope>
</reference>
<dbReference type="InterPro" id="IPR032474">
    <property type="entry name" value="Argonaute_N"/>
</dbReference>
<name>A0A9L0JQ65_EQUAS</name>
<dbReference type="SUPFAM" id="SSF53098">
    <property type="entry name" value="Ribonuclease H-like"/>
    <property type="match status" value="2"/>
</dbReference>
<dbReference type="GO" id="GO:0098978">
    <property type="term" value="C:glutamatergic synapse"/>
    <property type="evidence" value="ECO:0007669"/>
    <property type="project" value="Ensembl"/>
</dbReference>
<dbReference type="GO" id="GO:0001046">
    <property type="term" value="F:core promoter sequence-specific DNA binding"/>
    <property type="evidence" value="ECO:0007669"/>
    <property type="project" value="Ensembl"/>
</dbReference>
<dbReference type="PROSITE" id="PS50821">
    <property type="entry name" value="PAZ"/>
    <property type="match status" value="1"/>
</dbReference>
<dbReference type="InterPro" id="IPR045246">
    <property type="entry name" value="Piwi_ago-like"/>
</dbReference>
<dbReference type="Pfam" id="PF08699">
    <property type="entry name" value="ArgoL1"/>
    <property type="match status" value="1"/>
</dbReference>
<dbReference type="GO" id="GO:0045727">
    <property type="term" value="P:positive regulation of translation"/>
    <property type="evidence" value="ECO:0007669"/>
    <property type="project" value="Ensembl"/>
</dbReference>
<dbReference type="GO" id="GO:0035197">
    <property type="term" value="F:siRNA binding"/>
    <property type="evidence" value="ECO:0007669"/>
    <property type="project" value="Ensembl"/>
</dbReference>
<dbReference type="GO" id="GO:0005829">
    <property type="term" value="C:cytosol"/>
    <property type="evidence" value="ECO:0007669"/>
    <property type="project" value="Ensembl"/>
</dbReference>
<dbReference type="GeneTree" id="ENSGT00940000155239"/>
<dbReference type="SMART" id="SM00950">
    <property type="entry name" value="Piwi"/>
    <property type="match status" value="1"/>
</dbReference>
<dbReference type="GO" id="GO:0045947">
    <property type="term" value="P:negative regulation of translational initiation"/>
    <property type="evidence" value="ECO:0007669"/>
    <property type="project" value="Ensembl"/>
</dbReference>
<evidence type="ECO:0000256" key="4">
    <source>
        <dbReference type="ARBA" id="ARBA00022722"/>
    </source>
</evidence>
<dbReference type="GO" id="GO:0000340">
    <property type="term" value="F:RNA 7-methylguanosine cap binding"/>
    <property type="evidence" value="ECO:0007669"/>
    <property type="project" value="Ensembl"/>
</dbReference>
<dbReference type="Pfam" id="PF02171">
    <property type="entry name" value="Piwi"/>
    <property type="match status" value="1"/>
</dbReference>
<protein>
    <recommendedName>
        <fullName evidence="10">Protein argonaute-1</fullName>
    </recommendedName>
</protein>
<evidence type="ECO:0000256" key="6">
    <source>
        <dbReference type="ARBA" id="ARBA00022845"/>
    </source>
</evidence>
<dbReference type="InterPro" id="IPR003165">
    <property type="entry name" value="Piwi"/>
</dbReference>
<dbReference type="GO" id="GO:0005634">
    <property type="term" value="C:nucleus"/>
    <property type="evidence" value="ECO:0007669"/>
    <property type="project" value="Ensembl"/>
</dbReference>
<dbReference type="GO" id="GO:0000932">
    <property type="term" value="C:P-body"/>
    <property type="evidence" value="ECO:0007669"/>
    <property type="project" value="UniProtKB-SubCell"/>
</dbReference>
<dbReference type="GO" id="GO:0070062">
    <property type="term" value="C:extracellular exosome"/>
    <property type="evidence" value="ECO:0007669"/>
    <property type="project" value="Ensembl"/>
</dbReference>
<evidence type="ECO:0000313" key="14">
    <source>
        <dbReference type="Proteomes" id="UP000694387"/>
    </source>
</evidence>
<dbReference type="Pfam" id="PF16486">
    <property type="entry name" value="ArgoN"/>
    <property type="match status" value="1"/>
</dbReference>
<keyword evidence="3" id="KW-0963">Cytoplasm</keyword>
<dbReference type="InterPro" id="IPR032472">
    <property type="entry name" value="ArgoL2"/>
</dbReference>
<reference evidence="13" key="3">
    <citation type="submission" date="2025-09" db="UniProtKB">
        <authorList>
            <consortium name="Ensembl"/>
        </authorList>
    </citation>
    <scope>IDENTIFICATION</scope>
</reference>
<feature type="domain" description="Piwi" evidence="12">
    <location>
        <begin position="640"/>
        <end position="920"/>
    </location>
</feature>
<dbReference type="Pfam" id="PF16487">
    <property type="entry name" value="ArgoMid"/>
    <property type="match status" value="1"/>
</dbReference>
<dbReference type="InterPro" id="IPR014811">
    <property type="entry name" value="ArgoL1"/>
</dbReference>
<dbReference type="Gene3D" id="3.40.50.2300">
    <property type="match status" value="2"/>
</dbReference>
<keyword evidence="5" id="KW-0255">Endonuclease</keyword>
<keyword evidence="6" id="KW-0810">Translation regulation</keyword>
<dbReference type="Gene3D" id="3.30.420.10">
    <property type="entry name" value="Ribonuclease H-like superfamily/Ribonuclease H"/>
    <property type="match status" value="1"/>
</dbReference>
<dbReference type="GO" id="GO:0035925">
    <property type="term" value="F:mRNA 3'-UTR AU-rich region binding"/>
    <property type="evidence" value="ECO:0007669"/>
    <property type="project" value="Ensembl"/>
</dbReference>
<dbReference type="GO" id="GO:0030422">
    <property type="term" value="P:siRNA processing"/>
    <property type="evidence" value="ECO:0007669"/>
    <property type="project" value="Ensembl"/>
</dbReference>
<dbReference type="InterPro" id="IPR003100">
    <property type="entry name" value="PAZ_dom"/>
</dbReference>
<dbReference type="InterPro" id="IPR036085">
    <property type="entry name" value="PAZ_dom_sf"/>
</dbReference>
<dbReference type="GO" id="GO:0009791">
    <property type="term" value="P:post-embryonic development"/>
    <property type="evidence" value="ECO:0007669"/>
    <property type="project" value="Ensembl"/>
</dbReference>
<evidence type="ECO:0000256" key="1">
    <source>
        <dbReference type="ARBA" id="ARBA00004201"/>
    </source>
</evidence>
<evidence type="ECO:0000259" key="12">
    <source>
        <dbReference type="PROSITE" id="PS50822"/>
    </source>
</evidence>
<dbReference type="GO" id="GO:0090625">
    <property type="term" value="P:siRNA-mediated gene silencing by mRNA destabilization"/>
    <property type="evidence" value="ECO:0007669"/>
    <property type="project" value="Ensembl"/>
</dbReference>
<dbReference type="InterPro" id="IPR036397">
    <property type="entry name" value="RNaseH_sf"/>
</dbReference>
<dbReference type="FunFam" id="3.30.420.10:FF:000001">
    <property type="entry name" value="Protein argonaute-2"/>
    <property type="match status" value="1"/>
</dbReference>
<dbReference type="GO" id="GO:1901165">
    <property type="term" value="P:positive regulation of trophoblast cell migration"/>
    <property type="evidence" value="ECO:0007669"/>
    <property type="project" value="Ensembl"/>
</dbReference>
<dbReference type="PROSITE" id="PS50822">
    <property type="entry name" value="PIWI"/>
    <property type="match status" value="1"/>
</dbReference>
<dbReference type="GO" id="GO:0003727">
    <property type="term" value="F:single-stranded RNA binding"/>
    <property type="evidence" value="ECO:0007669"/>
    <property type="project" value="Ensembl"/>
</dbReference>
<dbReference type="FunFam" id="2.170.260.10:FF:000001">
    <property type="entry name" value="Protein argonaute-2"/>
    <property type="match status" value="1"/>
</dbReference>
<accession>A0A9L0JQ65</accession>
<evidence type="ECO:0000256" key="5">
    <source>
        <dbReference type="ARBA" id="ARBA00022759"/>
    </source>
</evidence>
<keyword evidence="4" id="KW-0540">Nuclease</keyword>
<dbReference type="SUPFAM" id="SSF101690">
    <property type="entry name" value="PAZ domain"/>
    <property type="match status" value="1"/>
</dbReference>
<keyword evidence="9" id="KW-0687">Ribonucleoprotein</keyword>
<dbReference type="GO" id="GO:0070578">
    <property type="term" value="C:RISC-loading complex"/>
    <property type="evidence" value="ECO:0007669"/>
    <property type="project" value="Ensembl"/>
</dbReference>
<keyword evidence="5" id="KW-0378">Hydrolase</keyword>
<dbReference type="Pfam" id="PF16488">
    <property type="entry name" value="ArgoL2"/>
    <property type="match status" value="1"/>
</dbReference>
<feature type="domain" description="PAZ" evidence="11">
    <location>
        <begin position="212"/>
        <end position="331"/>
    </location>
</feature>
<dbReference type="InterPro" id="IPR032473">
    <property type="entry name" value="Argonaute_Mid_dom"/>
</dbReference>
<comment type="subcellular location">
    <subcellularLocation>
        <location evidence="1">Cytoplasm</location>
        <location evidence="1">P-body</location>
    </subcellularLocation>
</comment>
<evidence type="ECO:0000256" key="8">
    <source>
        <dbReference type="ARBA" id="ARBA00023158"/>
    </source>
</evidence>
<dbReference type="GO" id="GO:0035278">
    <property type="term" value="P:miRNA-mediated gene silencing by inhibition of translation"/>
    <property type="evidence" value="ECO:0007669"/>
    <property type="project" value="Ensembl"/>
</dbReference>
<dbReference type="GO" id="GO:0070551">
    <property type="term" value="F:endoribonuclease activity, cleaving siRNA-paired mRNA"/>
    <property type="evidence" value="ECO:0007669"/>
    <property type="project" value="Ensembl"/>
</dbReference>
<dbReference type="GO" id="GO:0010586">
    <property type="term" value="P:miRNA metabolic process"/>
    <property type="evidence" value="ECO:0007669"/>
    <property type="project" value="Ensembl"/>
</dbReference>
<dbReference type="FunFam" id="3.40.50.2300:FF:000005">
    <property type="entry name" value="Protein argonaute-2"/>
    <property type="match status" value="1"/>
</dbReference>
<sequence length="961" mass="108414">METGAWGKAPPPRPDFGTSGRTIKLQANFFEMDIPKIDIYHYELDIKPEKCPRRVNREIVEHMVQHFKTQIFGDRKPVFDGRKNLYTAMPLPIGRDKLEVTLPGEGKDRIFKVSIKWVSCVSLQALHDALSGRLPSVPFETIQALDVVMRHLPSMRYTPVGRSFFTASEGCSNPLGGGREVWFGFHQSVRPSLWKMMLNIDVSATAFYKAQPVIEFVCEVLDFKSIEEQQKPLTDSQRVKFTKEIKGLKVEITHCGQMKRKYRVCNVTRRPASHQTFPLQQESGQTVECTVAQYFKDRHKLVLRYPHLPCLQVGQEQKHTYLPLEVCNIVAGQRCIKKLTDNQTSTMIRATARSAPDRQEEISKLMRSASFNTDPYVREFGIMVKDEMTDVTGRVLQPPSILYGGRNKAIATPVQGVWDMRNKQFHTGIEIKVWAIACFAPQRQCTEVHLKSFTEQLRKISRDAGMPIQGQPCFCKYAQGADSVEPMFRHLKNTYAGLQLVVVILPGKTPVYGRPSAALWLVGACRTLSSLCLCIQSHAAPLQGAYPDKRGKEKALAVSIRFHRTAQGAGDQLLRERVQKQRGVGVDRSLMLDLHLLRILRMPEFLFLTTHAFACNSERSDRRWHCKPSHVHLLCFTAEVKRVGDTVLGMATQCVQMKNVQRTTPQTLSNLCLKINVKLGGVNNILLPQGRPPVFQQPVIFLGADVTHPPAGDGKKPSIAAVVGSMDAHPNRYCATVRVQQHRQEIIQDLAAMVRELLIQFYKSTRFKPTRIIFYRDGVSEGQFQQVLHHELLAIREACIKLEKDYQPGITFIVVQKRHHTRLFCTDKNERVGKSGNIPAGTTVDTKITHPTEFDFYLCSHAGIQGTSRSSLFSFPSCLHTYGSPASYASSTSVRTRSVSIPAPAYYAHLVAFRARYHLVDKEHDSAEGSHTSGQSNGRDHQALAKAVQVHQDTLRTMYFA</sequence>
<dbReference type="GO" id="GO:0016442">
    <property type="term" value="C:RISC complex"/>
    <property type="evidence" value="ECO:0007669"/>
    <property type="project" value="Ensembl"/>
</dbReference>
<dbReference type="AlphaFoldDB" id="A0A9L0JQ65"/>
<dbReference type="CDD" id="cd02846">
    <property type="entry name" value="PAZ_argonaute_like"/>
    <property type="match status" value="1"/>
</dbReference>
<dbReference type="GO" id="GO:0030425">
    <property type="term" value="C:dendrite"/>
    <property type="evidence" value="ECO:0007669"/>
    <property type="project" value="Ensembl"/>
</dbReference>
<proteinExistence type="inferred from homology"/>
<dbReference type="GO" id="GO:0098794">
    <property type="term" value="C:postsynapse"/>
    <property type="evidence" value="ECO:0007669"/>
    <property type="project" value="Ensembl"/>
</dbReference>
<dbReference type="GO" id="GO:0003725">
    <property type="term" value="F:double-stranded RNA binding"/>
    <property type="evidence" value="ECO:0007669"/>
    <property type="project" value="Ensembl"/>
</dbReference>
<dbReference type="Ensembl" id="ENSEAST00005071441.1">
    <property type="protein sequence ID" value="ENSEASP00005054553.1"/>
    <property type="gene ID" value="ENSEASG00005021922.2"/>
</dbReference>
<keyword evidence="7" id="KW-0694">RNA-binding</keyword>
<dbReference type="GO" id="GO:0090624">
    <property type="term" value="F:endoribonuclease activity, cleaving miRNA-paired mRNA"/>
    <property type="evidence" value="ECO:0007669"/>
    <property type="project" value="Ensembl"/>
</dbReference>
<dbReference type="GO" id="GO:0031054">
    <property type="term" value="P:pre-miRNA processing"/>
    <property type="evidence" value="ECO:0007669"/>
    <property type="project" value="Ensembl"/>
</dbReference>
<dbReference type="GO" id="GO:0033962">
    <property type="term" value="P:P-body assembly"/>
    <property type="evidence" value="ECO:0007669"/>
    <property type="project" value="Ensembl"/>
</dbReference>
<dbReference type="GO" id="GO:0045766">
    <property type="term" value="P:positive regulation of angiogenesis"/>
    <property type="evidence" value="ECO:0007669"/>
    <property type="project" value="Ensembl"/>
</dbReference>
<reference evidence="13 14" key="1">
    <citation type="journal article" date="2020" name="Nat. Commun.">
        <title>Donkey genomes provide new insights into domestication and selection for coat color.</title>
        <authorList>
            <person name="Wang"/>
            <person name="C."/>
            <person name="Li"/>
            <person name="H."/>
            <person name="Guo"/>
            <person name="Y."/>
            <person name="Huang"/>
            <person name="J."/>
            <person name="Sun"/>
            <person name="Y."/>
            <person name="Min"/>
            <person name="J."/>
            <person name="Wang"/>
            <person name="J."/>
            <person name="Fang"/>
            <person name="X."/>
            <person name="Zhao"/>
            <person name="Z."/>
            <person name="Wang"/>
            <person name="S."/>
            <person name="Zhang"/>
            <person name="Y."/>
            <person name="Liu"/>
            <person name="Q."/>
            <person name="Jiang"/>
            <person name="Q."/>
            <person name="Wang"/>
            <person name="X."/>
            <person name="Guo"/>
            <person name="Y."/>
            <person name="Yang"/>
            <person name="C."/>
            <person name="Wang"/>
            <person name="Y."/>
            <person name="Tian"/>
            <person name="F."/>
            <person name="Zhuang"/>
            <person name="G."/>
            <person name="Fan"/>
            <person name="Y."/>
            <person name="Gao"/>
            <person name="Q."/>
            <person name="Li"/>
            <person name="Y."/>
            <person name="Ju"/>
            <person name="Z."/>
            <person name="Li"/>
            <person name="J."/>
            <person name="Li"/>
            <person name="R."/>
            <person name="Hou"/>
            <person name="M."/>
            <person name="Yang"/>
            <person name="G."/>
            <person name="Liu"/>
            <person name="G."/>
            <person name="Liu"/>
            <person name="W."/>
            <person name="Guo"/>
            <person name="J."/>
            <person name="Pan"/>
            <person name="S."/>
            <person name="Fan"/>
            <person name="G."/>
            <person name="Zhang"/>
            <person name="W."/>
            <person name="Zhang"/>
            <person name="R."/>
            <person name="Yu"/>
            <person name="J."/>
            <person name="Zhang"/>
            <person name="X."/>
            <person name="Yin"/>
            <person name="Q."/>
            <person name="Ji"/>
            <person name="C."/>
            <person name="Jin"/>
            <person name="Y."/>
            <person name="Yue"/>
            <person name="G."/>
            <person name="Liu"/>
            <person name="M."/>
            <person name="Xu"/>
            <person name="J."/>
            <person name="Liu"/>
            <person name="S."/>
            <person name="Jordana"/>
            <person name="J."/>
            <person name="Noce"/>
            <person name="A."/>
            <person name="Amills"/>
            <person name="M."/>
            <person name="Wu"/>
            <person name="D.D."/>
            <person name="Li"/>
            <person name="S."/>
            <person name="Zhou"/>
            <person name="X. and Zhong"/>
            <person name="J."/>
        </authorList>
    </citation>
    <scope>NUCLEOTIDE SEQUENCE [LARGE SCALE GENOMIC DNA]</scope>
</reference>
<keyword evidence="14" id="KW-1185">Reference proteome</keyword>
<dbReference type="GO" id="GO:0000993">
    <property type="term" value="F:RNA polymerase II complex binding"/>
    <property type="evidence" value="ECO:0007669"/>
    <property type="project" value="Ensembl"/>
</dbReference>
<evidence type="ECO:0000256" key="2">
    <source>
        <dbReference type="ARBA" id="ARBA00008201"/>
    </source>
</evidence>
<evidence type="ECO:0000256" key="7">
    <source>
        <dbReference type="ARBA" id="ARBA00022884"/>
    </source>
</evidence>
<dbReference type="GO" id="GO:0060213">
    <property type="term" value="P:positive regulation of nuclear-transcribed mRNA poly(A) tail shortening"/>
    <property type="evidence" value="ECO:0007669"/>
    <property type="project" value="Ensembl"/>
</dbReference>
<gene>
    <name evidence="13" type="primary">AGO2</name>
</gene>
<evidence type="ECO:0000259" key="11">
    <source>
        <dbReference type="PROSITE" id="PS50821"/>
    </source>
</evidence>
<dbReference type="Gene3D" id="2.170.260.10">
    <property type="entry name" value="paz domain"/>
    <property type="match status" value="1"/>
</dbReference>
<dbReference type="InterPro" id="IPR012337">
    <property type="entry name" value="RNaseH-like_sf"/>
</dbReference>
<comment type="similarity">
    <text evidence="2">Belongs to the argonaute family. Ago subfamily.</text>
</comment>
<dbReference type="SMART" id="SM01163">
    <property type="entry name" value="DUF1785"/>
    <property type="match status" value="1"/>
</dbReference>
<dbReference type="Pfam" id="PF02170">
    <property type="entry name" value="PAZ"/>
    <property type="match status" value="1"/>
</dbReference>
<dbReference type="GO" id="GO:0098808">
    <property type="term" value="F:mRNA cap binding"/>
    <property type="evidence" value="ECO:0007669"/>
    <property type="project" value="Ensembl"/>
</dbReference>
<dbReference type="GO" id="GO:0090128">
    <property type="term" value="P:regulation of synapse maturation"/>
    <property type="evidence" value="ECO:0007669"/>
    <property type="project" value="Ensembl"/>
</dbReference>
<dbReference type="GO" id="GO:0070922">
    <property type="term" value="P:RISC complex assembly"/>
    <property type="evidence" value="ECO:0007669"/>
    <property type="project" value="Ensembl"/>
</dbReference>